<dbReference type="AlphaFoldDB" id="A0AAN6Q1K2"/>
<dbReference type="GO" id="GO:0005739">
    <property type="term" value="C:mitochondrion"/>
    <property type="evidence" value="ECO:0007669"/>
    <property type="project" value="UniProtKB-SubCell"/>
</dbReference>
<evidence type="ECO:0000256" key="1">
    <source>
        <dbReference type="ARBA" id="ARBA00004173"/>
    </source>
</evidence>
<organism evidence="7 8">
    <name type="scientific">Parathielavia hyrcaniae</name>
    <dbReference type="NCBI Taxonomy" id="113614"/>
    <lineage>
        <taxon>Eukaryota</taxon>
        <taxon>Fungi</taxon>
        <taxon>Dikarya</taxon>
        <taxon>Ascomycota</taxon>
        <taxon>Pezizomycotina</taxon>
        <taxon>Sordariomycetes</taxon>
        <taxon>Sordariomycetidae</taxon>
        <taxon>Sordariales</taxon>
        <taxon>Chaetomiaceae</taxon>
        <taxon>Parathielavia</taxon>
    </lineage>
</organism>
<evidence type="ECO:0000256" key="5">
    <source>
        <dbReference type="ARBA" id="ARBA00023128"/>
    </source>
</evidence>
<keyword evidence="5" id="KW-0496">Mitochondrion</keyword>
<keyword evidence="8" id="KW-1185">Reference proteome</keyword>
<dbReference type="InterPro" id="IPR052374">
    <property type="entry name" value="SERAC1"/>
</dbReference>
<comment type="caution">
    <text evidence="7">The sequence shown here is derived from an EMBL/GenBank/DDBJ whole genome shotgun (WGS) entry which is preliminary data.</text>
</comment>
<keyword evidence="4" id="KW-0256">Endoplasmic reticulum</keyword>
<evidence type="ECO:0000256" key="6">
    <source>
        <dbReference type="ARBA" id="ARBA00023136"/>
    </source>
</evidence>
<accession>A0AAN6Q1K2</accession>
<evidence type="ECO:0000313" key="7">
    <source>
        <dbReference type="EMBL" id="KAK4101838.1"/>
    </source>
</evidence>
<evidence type="ECO:0000256" key="3">
    <source>
        <dbReference type="ARBA" id="ARBA00004370"/>
    </source>
</evidence>
<evidence type="ECO:0000256" key="4">
    <source>
        <dbReference type="ARBA" id="ARBA00022824"/>
    </source>
</evidence>
<dbReference type="EMBL" id="MU863633">
    <property type="protein sequence ID" value="KAK4101838.1"/>
    <property type="molecule type" value="Genomic_DNA"/>
</dbReference>
<comment type="subcellular location">
    <subcellularLocation>
        <location evidence="2">Endoplasmic reticulum</location>
    </subcellularLocation>
    <subcellularLocation>
        <location evidence="3">Membrane</location>
    </subcellularLocation>
    <subcellularLocation>
        <location evidence="1">Mitochondrion</location>
    </subcellularLocation>
</comment>
<protein>
    <submittedName>
        <fullName evidence="7">Uncharacterized protein</fullName>
    </submittedName>
</protein>
<dbReference type="GO" id="GO:0016020">
    <property type="term" value="C:membrane"/>
    <property type="evidence" value="ECO:0007669"/>
    <property type="project" value="UniProtKB-SubCell"/>
</dbReference>
<dbReference type="GO" id="GO:0005783">
    <property type="term" value="C:endoplasmic reticulum"/>
    <property type="evidence" value="ECO:0007669"/>
    <property type="project" value="UniProtKB-SubCell"/>
</dbReference>
<dbReference type="Proteomes" id="UP001305647">
    <property type="component" value="Unassembled WGS sequence"/>
</dbReference>
<gene>
    <name evidence="7" type="ORF">N658DRAFT_39535</name>
</gene>
<dbReference type="PANTHER" id="PTHR48182:SF2">
    <property type="entry name" value="PROTEIN SERAC1"/>
    <property type="match status" value="1"/>
</dbReference>
<evidence type="ECO:0000313" key="8">
    <source>
        <dbReference type="Proteomes" id="UP001305647"/>
    </source>
</evidence>
<evidence type="ECO:0000256" key="2">
    <source>
        <dbReference type="ARBA" id="ARBA00004240"/>
    </source>
</evidence>
<proteinExistence type="predicted"/>
<sequence length="293" mass="32713">MSRQRSEKHLQSILRPTCSIIFLGTPHHGAGLAKWAELLSRSIGLVKQTNSNIVEVLRRDSVVLARIQESFHTMVMAQSREGLPPIEISCFYEELPLRGVGLVVPQDSAILPSYIPIGIHSNHMDMTKFTSTHDPGFVAVSGELRRWIRDIDAAKSHHENPPFSNNQDCGEQRGTAVQYGDGNWQFNNLGTGTQKNVDSNYFEAKGDQNFVIVPSPPRSRWGERKHRRRPALPTMMIKSISRNHVEQKPDPSVHSHEDQACLCSEHGTKRPCVASEIKSIPPGHAIQDHDGTA</sequence>
<reference evidence="7" key="2">
    <citation type="submission" date="2023-05" db="EMBL/GenBank/DDBJ databases">
        <authorList>
            <consortium name="Lawrence Berkeley National Laboratory"/>
            <person name="Steindorff A."/>
            <person name="Hensen N."/>
            <person name="Bonometti L."/>
            <person name="Westerberg I."/>
            <person name="Brannstrom I.O."/>
            <person name="Guillou S."/>
            <person name="Cros-Aarteil S."/>
            <person name="Calhoun S."/>
            <person name="Haridas S."/>
            <person name="Kuo A."/>
            <person name="Mondo S."/>
            <person name="Pangilinan J."/>
            <person name="Riley R."/>
            <person name="Labutti K."/>
            <person name="Andreopoulos B."/>
            <person name="Lipzen A."/>
            <person name="Chen C."/>
            <person name="Yanf M."/>
            <person name="Daum C."/>
            <person name="Ng V."/>
            <person name="Clum A."/>
            <person name="Ohm R."/>
            <person name="Martin F."/>
            <person name="Silar P."/>
            <person name="Natvig D."/>
            <person name="Lalanne C."/>
            <person name="Gautier V."/>
            <person name="Ament-Velasquez S.L."/>
            <person name="Kruys A."/>
            <person name="Hutchinson M.I."/>
            <person name="Powell A.J."/>
            <person name="Barry K."/>
            <person name="Miller A.N."/>
            <person name="Grigoriev I.V."/>
            <person name="Debuchy R."/>
            <person name="Gladieux P."/>
            <person name="Thoren M.H."/>
            <person name="Johannesson H."/>
        </authorList>
    </citation>
    <scope>NUCLEOTIDE SEQUENCE</scope>
    <source>
        <strain evidence="7">CBS 757.83</strain>
    </source>
</reference>
<name>A0AAN6Q1K2_9PEZI</name>
<dbReference type="PANTHER" id="PTHR48182">
    <property type="entry name" value="PROTEIN SERAC1"/>
    <property type="match status" value="1"/>
</dbReference>
<keyword evidence="6" id="KW-0472">Membrane</keyword>
<reference evidence="7" key="1">
    <citation type="journal article" date="2023" name="Mol. Phylogenet. Evol.">
        <title>Genome-scale phylogeny and comparative genomics of the fungal order Sordariales.</title>
        <authorList>
            <person name="Hensen N."/>
            <person name="Bonometti L."/>
            <person name="Westerberg I."/>
            <person name="Brannstrom I.O."/>
            <person name="Guillou S."/>
            <person name="Cros-Aarteil S."/>
            <person name="Calhoun S."/>
            <person name="Haridas S."/>
            <person name="Kuo A."/>
            <person name="Mondo S."/>
            <person name="Pangilinan J."/>
            <person name="Riley R."/>
            <person name="LaButti K."/>
            <person name="Andreopoulos B."/>
            <person name="Lipzen A."/>
            <person name="Chen C."/>
            <person name="Yan M."/>
            <person name="Daum C."/>
            <person name="Ng V."/>
            <person name="Clum A."/>
            <person name="Steindorff A."/>
            <person name="Ohm R.A."/>
            <person name="Martin F."/>
            <person name="Silar P."/>
            <person name="Natvig D.O."/>
            <person name="Lalanne C."/>
            <person name="Gautier V."/>
            <person name="Ament-Velasquez S.L."/>
            <person name="Kruys A."/>
            <person name="Hutchinson M.I."/>
            <person name="Powell A.J."/>
            <person name="Barry K."/>
            <person name="Miller A.N."/>
            <person name="Grigoriev I.V."/>
            <person name="Debuchy R."/>
            <person name="Gladieux P."/>
            <person name="Hiltunen Thoren M."/>
            <person name="Johannesson H."/>
        </authorList>
    </citation>
    <scope>NUCLEOTIDE SEQUENCE</scope>
    <source>
        <strain evidence="7">CBS 757.83</strain>
    </source>
</reference>